<dbReference type="Proteomes" id="UP000677687">
    <property type="component" value="Unassembled WGS sequence"/>
</dbReference>
<dbReference type="EMBL" id="JAGVWD010000008">
    <property type="protein sequence ID" value="MBS3057104.1"/>
    <property type="molecule type" value="Genomic_DNA"/>
</dbReference>
<reference evidence="2" key="1">
    <citation type="submission" date="2021-03" db="EMBL/GenBank/DDBJ databases">
        <authorList>
            <person name="Jaffe A."/>
        </authorList>
    </citation>
    <scope>NUCLEOTIDE SEQUENCE</scope>
    <source>
        <strain evidence="2">RIFCSPHIGHO2_01_FULL_AR10_44_11</strain>
    </source>
</reference>
<organism evidence="2 3">
    <name type="scientific">Candidatus Iainarchaeum sp</name>
    <dbReference type="NCBI Taxonomy" id="3101447"/>
    <lineage>
        <taxon>Archaea</taxon>
        <taxon>Candidatus Iainarchaeota</taxon>
        <taxon>Candidatus Iainarchaeia</taxon>
        <taxon>Candidatus Iainarchaeales</taxon>
        <taxon>Candidatus Iainarchaeaceae</taxon>
        <taxon>Candidatus Iainarchaeum</taxon>
    </lineage>
</organism>
<feature type="transmembrane region" description="Helical" evidence="1">
    <location>
        <begin position="83"/>
        <end position="106"/>
    </location>
</feature>
<gene>
    <name evidence="2" type="ORF">J4415_00580</name>
</gene>
<keyword evidence="1" id="KW-0812">Transmembrane</keyword>
<feature type="transmembrane region" description="Helical" evidence="1">
    <location>
        <begin position="47"/>
        <end position="71"/>
    </location>
</feature>
<keyword evidence="1" id="KW-0472">Membrane</keyword>
<feature type="transmembrane region" description="Helical" evidence="1">
    <location>
        <begin position="6"/>
        <end position="26"/>
    </location>
</feature>
<comment type="caution">
    <text evidence="2">The sequence shown here is derived from an EMBL/GenBank/DDBJ whole genome shotgun (WGS) entry which is preliminary data.</text>
</comment>
<dbReference type="AlphaFoldDB" id="A0A8T4KT25"/>
<keyword evidence="1" id="KW-1133">Transmembrane helix</keyword>
<evidence type="ECO:0000313" key="3">
    <source>
        <dbReference type="Proteomes" id="UP000677687"/>
    </source>
</evidence>
<evidence type="ECO:0000256" key="1">
    <source>
        <dbReference type="SAM" id="Phobius"/>
    </source>
</evidence>
<name>A0A8T4KT25_9ARCH</name>
<protein>
    <submittedName>
        <fullName evidence="2">Uncharacterized protein</fullName>
    </submittedName>
</protein>
<proteinExistence type="predicted"/>
<sequence length="120" mass="13993">MLFYTFNWSVYIVKFFSSELAFLMEGGMKIFTFAEKKINRQRRIPKLFRLIVVAAIFLVMLALVLLPWAVLVGVFAGLPYAKWLWQGSLLRFVLVSISLSVLLFLFDRLGKKIGWRKKPD</sequence>
<accession>A0A8T4KT25</accession>
<reference evidence="2" key="2">
    <citation type="submission" date="2021-05" db="EMBL/GenBank/DDBJ databases">
        <title>Protein family content uncovers lineage relationships and bacterial pathway maintenance mechanisms in DPANN archaea.</title>
        <authorList>
            <person name="Castelle C.J."/>
            <person name="Meheust R."/>
            <person name="Jaffe A.L."/>
            <person name="Seitz K."/>
            <person name="Gong X."/>
            <person name="Baker B.J."/>
            <person name="Banfield J.F."/>
        </authorList>
    </citation>
    <scope>NUCLEOTIDE SEQUENCE</scope>
    <source>
        <strain evidence="2">RIFCSPHIGHO2_01_FULL_AR10_44_11</strain>
    </source>
</reference>
<evidence type="ECO:0000313" key="2">
    <source>
        <dbReference type="EMBL" id="MBS3057104.1"/>
    </source>
</evidence>